<dbReference type="Proteomes" id="UP001583172">
    <property type="component" value="Unassembled WGS sequence"/>
</dbReference>
<name>A0ABR3V8C5_HUMIN</name>
<evidence type="ECO:0000256" key="1">
    <source>
        <dbReference type="SAM" id="MobiDB-lite"/>
    </source>
</evidence>
<protein>
    <submittedName>
        <fullName evidence="2">Uncharacterized protein</fullName>
    </submittedName>
</protein>
<organism evidence="2 3">
    <name type="scientific">Humicola insolens</name>
    <name type="common">Soft-rot fungus</name>
    <dbReference type="NCBI Taxonomy" id="85995"/>
    <lineage>
        <taxon>Eukaryota</taxon>
        <taxon>Fungi</taxon>
        <taxon>Dikarya</taxon>
        <taxon>Ascomycota</taxon>
        <taxon>Pezizomycotina</taxon>
        <taxon>Sordariomycetes</taxon>
        <taxon>Sordariomycetidae</taxon>
        <taxon>Sordariales</taxon>
        <taxon>Chaetomiaceae</taxon>
        <taxon>Mycothermus</taxon>
    </lineage>
</organism>
<keyword evidence="3" id="KW-1185">Reference proteome</keyword>
<feature type="region of interest" description="Disordered" evidence="1">
    <location>
        <begin position="245"/>
        <end position="284"/>
    </location>
</feature>
<evidence type="ECO:0000313" key="2">
    <source>
        <dbReference type="EMBL" id="KAL1838050.1"/>
    </source>
</evidence>
<sequence>MDPSNTQLIIARGDERAENSQQNQDNYDRILGPPPNFLDWGTFNEFTLHPRKNIRRSRLDSFLSPLRSVNAGAGPISVEGLGGLIESAHGLFHSVRRLDFMQSERTMYLPSSSEVSTDSSPSSPQPPSSRDLERYENELFDLSKYAGGSSAYLTAATWTEETRAGSLTLYRVLLQEDFQTGVNVPIVAIRPVAAMRDVPSSVLARMRADERVSRKAVLTRVDADDRTFDWRARAGRAPRYVWLADGEEEGTAGPGERRKRTRSRSRGVSPAPEGRGGGRRRLADGNAVRATIPQFIALLHAKRSLLECVKSSGVRNGYLEDGRLRPVVRLISPPRSSPHVGSAVHVAVLAPDEAEWVDEEIAWTDRTGMAELRQSAYWDVIEPAGPRGMVRGRSRSRVGRHLSS</sequence>
<dbReference type="EMBL" id="JAZGSY010000241">
    <property type="protein sequence ID" value="KAL1838050.1"/>
    <property type="molecule type" value="Genomic_DNA"/>
</dbReference>
<comment type="caution">
    <text evidence="2">The sequence shown here is derived from an EMBL/GenBank/DDBJ whole genome shotgun (WGS) entry which is preliminary data.</text>
</comment>
<gene>
    <name evidence="2" type="ORF">VTJ49DRAFT_3098</name>
</gene>
<proteinExistence type="predicted"/>
<reference evidence="2 3" key="1">
    <citation type="journal article" date="2024" name="Commun. Biol.">
        <title>Comparative genomic analysis of thermophilic fungi reveals convergent evolutionary adaptations and gene losses.</title>
        <authorList>
            <person name="Steindorff A.S."/>
            <person name="Aguilar-Pontes M.V."/>
            <person name="Robinson A.J."/>
            <person name="Andreopoulos B."/>
            <person name="LaButti K."/>
            <person name="Kuo A."/>
            <person name="Mondo S."/>
            <person name="Riley R."/>
            <person name="Otillar R."/>
            <person name="Haridas S."/>
            <person name="Lipzen A."/>
            <person name="Grimwood J."/>
            <person name="Schmutz J."/>
            <person name="Clum A."/>
            <person name="Reid I.D."/>
            <person name="Moisan M.C."/>
            <person name="Butler G."/>
            <person name="Nguyen T.T.M."/>
            <person name="Dewar K."/>
            <person name="Conant G."/>
            <person name="Drula E."/>
            <person name="Henrissat B."/>
            <person name="Hansel C."/>
            <person name="Singer S."/>
            <person name="Hutchinson M.I."/>
            <person name="de Vries R.P."/>
            <person name="Natvig D.O."/>
            <person name="Powell A.J."/>
            <person name="Tsang A."/>
            <person name="Grigoriev I.V."/>
        </authorList>
    </citation>
    <scope>NUCLEOTIDE SEQUENCE [LARGE SCALE GENOMIC DNA]</scope>
    <source>
        <strain evidence="2 3">CBS 620.91</strain>
    </source>
</reference>
<evidence type="ECO:0000313" key="3">
    <source>
        <dbReference type="Proteomes" id="UP001583172"/>
    </source>
</evidence>
<feature type="region of interest" description="Disordered" evidence="1">
    <location>
        <begin position="109"/>
        <end position="131"/>
    </location>
</feature>
<accession>A0ABR3V8C5</accession>
<feature type="compositionally biased region" description="Low complexity" evidence="1">
    <location>
        <begin position="110"/>
        <end position="122"/>
    </location>
</feature>